<evidence type="ECO:0000313" key="2">
    <source>
        <dbReference type="Proteomes" id="UP001469553"/>
    </source>
</evidence>
<reference evidence="1 2" key="1">
    <citation type="submission" date="2021-06" db="EMBL/GenBank/DDBJ databases">
        <authorList>
            <person name="Palmer J.M."/>
        </authorList>
    </citation>
    <scope>NUCLEOTIDE SEQUENCE [LARGE SCALE GENOMIC DNA]</scope>
    <source>
        <strain evidence="1 2">AS_MEX2019</strain>
        <tissue evidence="1">Muscle</tissue>
    </source>
</reference>
<proteinExistence type="predicted"/>
<organism evidence="1 2">
    <name type="scientific">Ameca splendens</name>
    <dbReference type="NCBI Taxonomy" id="208324"/>
    <lineage>
        <taxon>Eukaryota</taxon>
        <taxon>Metazoa</taxon>
        <taxon>Chordata</taxon>
        <taxon>Craniata</taxon>
        <taxon>Vertebrata</taxon>
        <taxon>Euteleostomi</taxon>
        <taxon>Actinopterygii</taxon>
        <taxon>Neopterygii</taxon>
        <taxon>Teleostei</taxon>
        <taxon>Neoteleostei</taxon>
        <taxon>Acanthomorphata</taxon>
        <taxon>Ovalentaria</taxon>
        <taxon>Atherinomorphae</taxon>
        <taxon>Cyprinodontiformes</taxon>
        <taxon>Goodeidae</taxon>
        <taxon>Ameca</taxon>
    </lineage>
</organism>
<evidence type="ECO:0000313" key="1">
    <source>
        <dbReference type="EMBL" id="MEQ2304417.1"/>
    </source>
</evidence>
<name>A0ABV0ZEY9_9TELE</name>
<protein>
    <submittedName>
        <fullName evidence="1">Uncharacterized protein</fullName>
    </submittedName>
</protein>
<sequence length="119" mass="13533">MRPNKRLESLSVCKHHCLLCFGLSLHALQDRMWVGYRKTKRNNEYINAHFSLSATQATACNVFLDTIFETRDLSMAEEKAAECLCLEVIIPSVSAGEVFLLLPRVFGDQQVELLTRTQT</sequence>
<comment type="caution">
    <text evidence="1">The sequence shown here is derived from an EMBL/GenBank/DDBJ whole genome shotgun (WGS) entry which is preliminary data.</text>
</comment>
<dbReference type="Proteomes" id="UP001469553">
    <property type="component" value="Unassembled WGS sequence"/>
</dbReference>
<dbReference type="EMBL" id="JAHRIP010059206">
    <property type="protein sequence ID" value="MEQ2304417.1"/>
    <property type="molecule type" value="Genomic_DNA"/>
</dbReference>
<gene>
    <name evidence="1" type="ORF">AMECASPLE_026793</name>
</gene>
<accession>A0ABV0ZEY9</accession>
<keyword evidence="2" id="KW-1185">Reference proteome</keyword>